<keyword evidence="3" id="KW-1185">Reference proteome</keyword>
<evidence type="ECO:0000313" key="2">
    <source>
        <dbReference type="EMBL" id="KDQ10810.1"/>
    </source>
</evidence>
<dbReference type="Gene3D" id="3.40.50.300">
    <property type="entry name" value="P-loop containing nucleotide triphosphate hydrolases"/>
    <property type="match status" value="1"/>
</dbReference>
<dbReference type="InParanoid" id="A0A067M813"/>
<reference evidence="3" key="1">
    <citation type="journal article" date="2014" name="Proc. Natl. Acad. Sci. U.S.A.">
        <title>Extensive sampling of basidiomycete genomes demonstrates inadequacy of the white-rot/brown-rot paradigm for wood decay fungi.</title>
        <authorList>
            <person name="Riley R."/>
            <person name="Salamov A.A."/>
            <person name="Brown D.W."/>
            <person name="Nagy L.G."/>
            <person name="Floudas D."/>
            <person name="Held B.W."/>
            <person name="Levasseur A."/>
            <person name="Lombard V."/>
            <person name="Morin E."/>
            <person name="Otillar R."/>
            <person name="Lindquist E.A."/>
            <person name="Sun H."/>
            <person name="LaButti K.M."/>
            <person name="Schmutz J."/>
            <person name="Jabbour D."/>
            <person name="Luo H."/>
            <person name="Baker S.E."/>
            <person name="Pisabarro A.G."/>
            <person name="Walton J.D."/>
            <person name="Blanchette R.A."/>
            <person name="Henrissat B."/>
            <person name="Martin F."/>
            <person name="Cullen D."/>
            <person name="Hibbett D.S."/>
            <person name="Grigoriev I.V."/>
        </authorList>
    </citation>
    <scope>NUCLEOTIDE SEQUENCE [LARGE SCALE GENOMIC DNA]</scope>
    <source>
        <strain evidence="3">FD-172 SS1</strain>
    </source>
</reference>
<dbReference type="SUPFAM" id="SSF52540">
    <property type="entry name" value="P-loop containing nucleoside triphosphate hydrolases"/>
    <property type="match status" value="1"/>
</dbReference>
<feature type="domain" description="G" evidence="1">
    <location>
        <begin position="15"/>
        <end position="153"/>
    </location>
</feature>
<evidence type="ECO:0000259" key="1">
    <source>
        <dbReference type="Pfam" id="PF01926"/>
    </source>
</evidence>
<dbReference type="AlphaFoldDB" id="A0A067M813"/>
<gene>
    <name evidence="2" type="ORF">BOTBODRAFT_35924</name>
</gene>
<name>A0A067M813_BOTB1</name>
<dbReference type="HOGENOM" id="CLU_023805_1_0_1"/>
<proteinExistence type="predicted"/>
<dbReference type="GO" id="GO:0005525">
    <property type="term" value="F:GTP binding"/>
    <property type="evidence" value="ECO:0007669"/>
    <property type="project" value="InterPro"/>
</dbReference>
<dbReference type="Pfam" id="PF01926">
    <property type="entry name" value="MMR_HSR1"/>
    <property type="match status" value="1"/>
</dbReference>
<dbReference type="OrthoDB" id="59699at2759"/>
<dbReference type="Proteomes" id="UP000027195">
    <property type="component" value="Unassembled WGS sequence"/>
</dbReference>
<evidence type="ECO:0000313" key="3">
    <source>
        <dbReference type="Proteomes" id="UP000027195"/>
    </source>
</evidence>
<sequence>MEEAIQLRNKYQHFRVLIIGRANAGKTTILKAVCGTTEAPQVYDQRGRRIMAKKSILSPTSLRGIHNIEHELRFRSNPGFVFHDSRGFEAGSTEELETVRAFINSRAAERSVDRQLHAIWYCLPTDHDARMITAAELDFFERCDTGKVPVIAIFTKFDSLDSEAYQELRREGFEHSEAQKGAPRRADERFERVHLSRILEQRYPPKGELRIRNMHEADRHEEVIKQTVAELLEKTSDVLDTDALKLLLATVQNNNVELCITNFINSGFITAAAQEALESGVSLPGKKLNQFIWNVGISYPYIWFRHSTESRVLLLGGGATA</sequence>
<accession>A0A067M813</accession>
<protein>
    <recommendedName>
        <fullName evidence="1">G domain-containing protein</fullName>
    </recommendedName>
</protein>
<dbReference type="EMBL" id="KL198064">
    <property type="protein sequence ID" value="KDQ10810.1"/>
    <property type="molecule type" value="Genomic_DNA"/>
</dbReference>
<dbReference type="InterPro" id="IPR006073">
    <property type="entry name" value="GTP-bd"/>
</dbReference>
<dbReference type="InterPro" id="IPR027417">
    <property type="entry name" value="P-loop_NTPase"/>
</dbReference>
<organism evidence="2 3">
    <name type="scientific">Botryobasidium botryosum (strain FD-172 SS1)</name>
    <dbReference type="NCBI Taxonomy" id="930990"/>
    <lineage>
        <taxon>Eukaryota</taxon>
        <taxon>Fungi</taxon>
        <taxon>Dikarya</taxon>
        <taxon>Basidiomycota</taxon>
        <taxon>Agaricomycotina</taxon>
        <taxon>Agaricomycetes</taxon>
        <taxon>Cantharellales</taxon>
        <taxon>Botryobasidiaceae</taxon>
        <taxon>Botryobasidium</taxon>
    </lineage>
</organism>
<dbReference type="CDD" id="cd00882">
    <property type="entry name" value="Ras_like_GTPase"/>
    <property type="match status" value="1"/>
</dbReference>